<evidence type="ECO:0000313" key="2">
    <source>
        <dbReference type="Proteomes" id="UP000017174"/>
    </source>
</evidence>
<dbReference type="AlphaFoldDB" id="U7V6V2"/>
<evidence type="ECO:0000313" key="1">
    <source>
        <dbReference type="EMBL" id="ERT67226.1"/>
    </source>
</evidence>
<protein>
    <submittedName>
        <fullName evidence="1">Uncharacterized protein</fullName>
    </submittedName>
</protein>
<dbReference type="EMBL" id="AXZG01000014">
    <property type="protein sequence ID" value="ERT67226.1"/>
    <property type="molecule type" value="Genomic_DNA"/>
</dbReference>
<reference evidence="1 2" key="1">
    <citation type="submission" date="2013-08" db="EMBL/GenBank/DDBJ databases">
        <authorList>
            <person name="Weinstock G."/>
            <person name="Sodergren E."/>
            <person name="Wylie T."/>
            <person name="Fulton L."/>
            <person name="Fulton R."/>
            <person name="Fronick C."/>
            <person name="O'Laughlin M."/>
            <person name="Godfrey J."/>
            <person name="Miner T."/>
            <person name="Herter B."/>
            <person name="Appelbaum E."/>
            <person name="Cordes M."/>
            <person name="Lek S."/>
            <person name="Wollam A."/>
            <person name="Pepin K.H."/>
            <person name="Palsikar V.B."/>
            <person name="Mitreva M."/>
            <person name="Wilson R.K."/>
        </authorList>
    </citation>
    <scope>NUCLEOTIDE SEQUENCE [LARGE SCALE GENOMIC DNA]</scope>
    <source>
        <strain evidence="1 2">F0184</strain>
    </source>
</reference>
<accession>U7V6V2</accession>
<proteinExistence type="predicted"/>
<gene>
    <name evidence="1" type="ORF">HMPREF0742_00470</name>
</gene>
<dbReference type="HOGENOM" id="CLU_3157386_0_0_11"/>
<comment type="caution">
    <text evidence="1">The sequence shown here is derived from an EMBL/GenBank/DDBJ whole genome shotgun (WGS) entry which is preliminary data.</text>
</comment>
<sequence length="48" mass="5425">MPPKYALFPLLCAHLFIRWSGEYRGGALLSEGSSNKYLIITLKNKNNV</sequence>
<organism evidence="1 2">
    <name type="scientific">Rothia aeria F0184</name>
    <dbReference type="NCBI Taxonomy" id="888019"/>
    <lineage>
        <taxon>Bacteria</taxon>
        <taxon>Bacillati</taxon>
        <taxon>Actinomycetota</taxon>
        <taxon>Actinomycetes</taxon>
        <taxon>Micrococcales</taxon>
        <taxon>Micrococcaceae</taxon>
        <taxon>Rothia</taxon>
    </lineage>
</organism>
<name>U7V6V2_9MICC</name>
<dbReference type="Proteomes" id="UP000017174">
    <property type="component" value="Unassembled WGS sequence"/>
</dbReference>